<reference evidence="5" key="1">
    <citation type="journal article" date="2020" name="mSystems">
        <title>Genome- and Community-Level Interaction Insights into Carbon Utilization and Element Cycling Functions of Hydrothermarchaeota in Hydrothermal Sediment.</title>
        <authorList>
            <person name="Zhou Z."/>
            <person name="Liu Y."/>
            <person name="Xu W."/>
            <person name="Pan J."/>
            <person name="Luo Z.H."/>
            <person name="Li M."/>
        </authorList>
    </citation>
    <scope>NUCLEOTIDE SEQUENCE [LARGE SCALE GENOMIC DNA]</scope>
    <source>
        <strain evidence="5">SpSt-657</strain>
    </source>
</reference>
<dbReference type="GO" id="GO:0005524">
    <property type="term" value="F:ATP binding"/>
    <property type="evidence" value="ECO:0007669"/>
    <property type="project" value="UniProtKB-KW"/>
</dbReference>
<protein>
    <submittedName>
        <fullName evidence="5">ABC transporter ATP-binding protein</fullName>
    </submittedName>
</protein>
<keyword evidence="1" id="KW-0813">Transport</keyword>
<dbReference type="PROSITE" id="PS50893">
    <property type="entry name" value="ABC_TRANSPORTER_2"/>
    <property type="match status" value="1"/>
</dbReference>
<dbReference type="GO" id="GO:0015833">
    <property type="term" value="P:peptide transport"/>
    <property type="evidence" value="ECO:0007669"/>
    <property type="project" value="InterPro"/>
</dbReference>
<dbReference type="Pfam" id="PF08352">
    <property type="entry name" value="oligo_HPY"/>
    <property type="match status" value="1"/>
</dbReference>
<dbReference type="EMBL" id="DTBZ01000010">
    <property type="protein sequence ID" value="HGQ17410.1"/>
    <property type="molecule type" value="Genomic_DNA"/>
</dbReference>
<dbReference type="NCBIfam" id="TIGR01727">
    <property type="entry name" value="oligo_HPY"/>
    <property type="match status" value="1"/>
</dbReference>
<keyword evidence="2" id="KW-0547">Nucleotide-binding</keyword>
<dbReference type="CDD" id="cd03257">
    <property type="entry name" value="ABC_NikE_OppD_transporters"/>
    <property type="match status" value="1"/>
</dbReference>
<dbReference type="AlphaFoldDB" id="A0A7J3JMU3"/>
<dbReference type="InterPro" id="IPR027417">
    <property type="entry name" value="P-loop_NTPase"/>
</dbReference>
<keyword evidence="3 5" id="KW-0067">ATP-binding</keyword>
<proteinExistence type="predicted"/>
<evidence type="ECO:0000313" key="5">
    <source>
        <dbReference type="EMBL" id="HGQ17410.1"/>
    </source>
</evidence>
<accession>A0A7J3JMU3</accession>
<organism evidence="5">
    <name type="scientific">Ignisphaera aggregans</name>
    <dbReference type="NCBI Taxonomy" id="334771"/>
    <lineage>
        <taxon>Archaea</taxon>
        <taxon>Thermoproteota</taxon>
        <taxon>Thermoprotei</taxon>
        <taxon>Desulfurococcales</taxon>
        <taxon>Desulfurococcaceae</taxon>
        <taxon>Ignisphaera</taxon>
    </lineage>
</organism>
<evidence type="ECO:0000256" key="2">
    <source>
        <dbReference type="ARBA" id="ARBA00022741"/>
    </source>
</evidence>
<dbReference type="Gene3D" id="3.40.50.300">
    <property type="entry name" value="P-loop containing nucleotide triphosphate hydrolases"/>
    <property type="match status" value="1"/>
</dbReference>
<dbReference type="InterPro" id="IPR013563">
    <property type="entry name" value="Oligopep_ABC_C"/>
</dbReference>
<evidence type="ECO:0000259" key="4">
    <source>
        <dbReference type="PROSITE" id="PS50893"/>
    </source>
</evidence>
<evidence type="ECO:0000256" key="1">
    <source>
        <dbReference type="ARBA" id="ARBA00022448"/>
    </source>
</evidence>
<dbReference type="GO" id="GO:0016887">
    <property type="term" value="F:ATP hydrolysis activity"/>
    <property type="evidence" value="ECO:0007669"/>
    <property type="project" value="InterPro"/>
</dbReference>
<gene>
    <name evidence="5" type="ORF">ENU30_00305</name>
</gene>
<name>A0A7J3JMU3_9CREN</name>
<comment type="caution">
    <text evidence="5">The sequence shown here is derived from an EMBL/GenBank/DDBJ whole genome shotgun (WGS) entry which is preliminary data.</text>
</comment>
<dbReference type="PANTHER" id="PTHR43067:SF3">
    <property type="entry name" value="MALTOSE ABC TRANSPORTER, ATP-BINDING PROTEIN"/>
    <property type="match status" value="1"/>
</dbReference>
<feature type="domain" description="ABC transporter" evidence="4">
    <location>
        <begin position="19"/>
        <end position="275"/>
    </location>
</feature>
<dbReference type="InterPro" id="IPR003439">
    <property type="entry name" value="ABC_transporter-like_ATP-bd"/>
</dbReference>
<dbReference type="SUPFAM" id="SSF52540">
    <property type="entry name" value="P-loop containing nucleoside triphosphate hydrolases"/>
    <property type="match status" value="1"/>
</dbReference>
<dbReference type="SMART" id="SM00382">
    <property type="entry name" value="AAA"/>
    <property type="match status" value="1"/>
</dbReference>
<dbReference type="PANTHER" id="PTHR43067">
    <property type="entry name" value="OLIGOPEPTIDE/DIPEPTIDE ABC TRANSPORTER, ATPASE SUBUNIT"/>
    <property type="match status" value="1"/>
</dbReference>
<dbReference type="Pfam" id="PF00005">
    <property type="entry name" value="ABC_tran"/>
    <property type="match status" value="1"/>
</dbReference>
<sequence>MTIMTIVIVGGILPKNVLLYVKNLSGGYKTTYGYFRAVDRVSLDLYLREIVGIVGESGSGKTTLLKLISSKGCISPLILEQGEIMVENVDASRISCEEWRKRVLGRELVYVPQAAYDAIYPYKKIWSFYKDMLKEHEVDIDSKETENQIKQDLARYIESVGLDTSILDRYPFELSGGMRQRTIIAIASSLRPSVLLLDEPTSALDVITQKRVLSTIAEIFEKGYIKSALMSSHDVASLRQLVHRIYVMYSGRIFEFADTDTVIKSPMHPYTQMLIESLEAFEGFKSYREYKPRVAYKSLTTIYDVWVLKGCKFHPRCPYASDVCRMEEPPTVEIGEGHHVMCWLYVKR</sequence>
<evidence type="ECO:0000256" key="3">
    <source>
        <dbReference type="ARBA" id="ARBA00022840"/>
    </source>
</evidence>
<dbReference type="InterPro" id="IPR003593">
    <property type="entry name" value="AAA+_ATPase"/>
</dbReference>